<protein>
    <submittedName>
        <fullName evidence="1">Uncharacterized protein</fullName>
    </submittedName>
</protein>
<gene>
    <name evidence="1" type="ORF">WN72_17290</name>
</gene>
<dbReference type="KEGG" id="barh:WN72_17290"/>
<reference evidence="1 2" key="1">
    <citation type="submission" date="2018-06" db="EMBL/GenBank/DDBJ databases">
        <title>Comparative genomics of Bradyrhizobium nodulating Arachidis hypogaea.</title>
        <authorList>
            <person name="Li Y."/>
        </authorList>
    </citation>
    <scope>NUCLEOTIDE SEQUENCE [LARGE SCALE GENOMIC DNA]</scope>
    <source>
        <strain evidence="1 2">CCBAU 051107</strain>
    </source>
</reference>
<accession>A0AAE7TM65</accession>
<name>A0AAE7TM65_9BRAD</name>
<evidence type="ECO:0000313" key="2">
    <source>
        <dbReference type="Proteomes" id="UP000594015"/>
    </source>
</evidence>
<dbReference type="Proteomes" id="UP000594015">
    <property type="component" value="Chromosome"/>
</dbReference>
<evidence type="ECO:0000313" key="1">
    <source>
        <dbReference type="EMBL" id="QOZ73420.1"/>
    </source>
</evidence>
<dbReference type="AlphaFoldDB" id="A0AAE7TM65"/>
<dbReference type="EMBL" id="CP030050">
    <property type="protein sequence ID" value="QOZ73420.1"/>
    <property type="molecule type" value="Genomic_DNA"/>
</dbReference>
<organism evidence="1 2">
    <name type="scientific">Bradyrhizobium arachidis</name>
    <dbReference type="NCBI Taxonomy" id="858423"/>
    <lineage>
        <taxon>Bacteria</taxon>
        <taxon>Pseudomonadati</taxon>
        <taxon>Pseudomonadota</taxon>
        <taxon>Alphaproteobacteria</taxon>
        <taxon>Hyphomicrobiales</taxon>
        <taxon>Nitrobacteraceae</taxon>
        <taxon>Bradyrhizobium</taxon>
    </lineage>
</organism>
<sequence length="65" mass="7725">MKHRHLEQTRSLRERLVDEINCLREEAHLLPPSHRREMLLRRAQQDETAMQIDAWLSSPGLRAPT</sequence>
<proteinExistence type="predicted"/>